<dbReference type="InterPro" id="IPR001041">
    <property type="entry name" value="2Fe-2S_ferredoxin-type"/>
</dbReference>
<keyword evidence="5" id="KW-0408">Iron</keyword>
<evidence type="ECO:0000259" key="8">
    <source>
        <dbReference type="PROSITE" id="PS51384"/>
    </source>
</evidence>
<dbReference type="Pfam" id="PF00111">
    <property type="entry name" value="Fer2"/>
    <property type="match status" value="1"/>
</dbReference>
<reference evidence="9 10" key="1">
    <citation type="submission" date="2020-02" db="EMBL/GenBank/DDBJ databases">
        <title>Ideonella bacterium strain TBM-1.</title>
        <authorList>
            <person name="Chen W.-M."/>
        </authorList>
    </citation>
    <scope>NUCLEOTIDE SEQUENCE [LARGE SCALE GENOMIC DNA]</scope>
    <source>
        <strain evidence="9 10">TBM-1</strain>
    </source>
</reference>
<dbReference type="PROSITE" id="PS51384">
    <property type="entry name" value="FAD_FR"/>
    <property type="match status" value="1"/>
</dbReference>
<evidence type="ECO:0000256" key="1">
    <source>
        <dbReference type="ARBA" id="ARBA00022630"/>
    </source>
</evidence>
<dbReference type="CDD" id="cd00207">
    <property type="entry name" value="fer2"/>
    <property type="match status" value="1"/>
</dbReference>
<gene>
    <name evidence="9" type="ORF">G3A44_11505</name>
</gene>
<dbReference type="Gene3D" id="2.40.30.10">
    <property type="entry name" value="Translation factors"/>
    <property type="match status" value="1"/>
</dbReference>
<dbReference type="CDD" id="cd06185">
    <property type="entry name" value="PDR_like"/>
    <property type="match status" value="1"/>
</dbReference>
<comment type="caution">
    <text evidence="9">The sequence shown here is derived from an EMBL/GenBank/DDBJ whole genome shotgun (WGS) entry which is preliminary data.</text>
</comment>
<protein>
    <submittedName>
        <fullName evidence="9">Oxidoreductase</fullName>
    </submittedName>
</protein>
<dbReference type="GO" id="GO:0016491">
    <property type="term" value="F:oxidoreductase activity"/>
    <property type="evidence" value="ECO:0007669"/>
    <property type="project" value="UniProtKB-KW"/>
</dbReference>
<dbReference type="PANTHER" id="PTHR47354">
    <property type="entry name" value="NADH OXIDOREDUCTASE HCR"/>
    <property type="match status" value="1"/>
</dbReference>
<dbReference type="Gene3D" id="3.40.50.80">
    <property type="entry name" value="Nucleotide-binding domain of ferredoxin-NADP reductase (FNR) module"/>
    <property type="match status" value="1"/>
</dbReference>
<dbReference type="GO" id="GO:0051537">
    <property type="term" value="F:2 iron, 2 sulfur cluster binding"/>
    <property type="evidence" value="ECO:0007669"/>
    <property type="project" value="UniProtKB-KW"/>
</dbReference>
<dbReference type="PROSITE" id="PS51085">
    <property type="entry name" value="2FE2S_FER_2"/>
    <property type="match status" value="1"/>
</dbReference>
<evidence type="ECO:0000256" key="2">
    <source>
        <dbReference type="ARBA" id="ARBA00022714"/>
    </source>
</evidence>
<accession>A0A7C9PI52</accession>
<keyword evidence="6" id="KW-0411">Iron-sulfur</keyword>
<dbReference type="EMBL" id="JAAGOH010000012">
    <property type="protein sequence ID" value="NDY91811.1"/>
    <property type="molecule type" value="Genomic_DNA"/>
</dbReference>
<dbReference type="PROSITE" id="PS00197">
    <property type="entry name" value="2FE2S_FER_1"/>
    <property type="match status" value="1"/>
</dbReference>
<dbReference type="RefSeq" id="WP_163457664.1">
    <property type="nucleotide sequence ID" value="NZ_JAAGOH010000012.1"/>
</dbReference>
<dbReference type="PANTHER" id="PTHR47354:SF1">
    <property type="entry name" value="CARNITINE MONOOXYGENASE REDUCTASE SUBUNIT"/>
    <property type="match status" value="1"/>
</dbReference>
<name>A0A7C9PI52_9BURK</name>
<evidence type="ECO:0000259" key="7">
    <source>
        <dbReference type="PROSITE" id="PS51085"/>
    </source>
</evidence>
<feature type="domain" description="2Fe-2S ferredoxin-type" evidence="7">
    <location>
        <begin position="228"/>
        <end position="315"/>
    </location>
</feature>
<dbReference type="SUPFAM" id="SSF54292">
    <property type="entry name" value="2Fe-2S ferredoxin-like"/>
    <property type="match status" value="1"/>
</dbReference>
<dbReference type="AlphaFoldDB" id="A0A7C9PI52"/>
<keyword evidence="10" id="KW-1185">Reference proteome</keyword>
<dbReference type="InterPro" id="IPR050415">
    <property type="entry name" value="MRET"/>
</dbReference>
<dbReference type="InterPro" id="IPR017938">
    <property type="entry name" value="Riboflavin_synthase-like_b-brl"/>
</dbReference>
<proteinExistence type="predicted"/>
<dbReference type="GO" id="GO:0046872">
    <property type="term" value="F:metal ion binding"/>
    <property type="evidence" value="ECO:0007669"/>
    <property type="project" value="UniProtKB-KW"/>
</dbReference>
<dbReference type="InterPro" id="IPR006058">
    <property type="entry name" value="2Fe2S_fd_BS"/>
</dbReference>
<evidence type="ECO:0000256" key="6">
    <source>
        <dbReference type="ARBA" id="ARBA00023014"/>
    </source>
</evidence>
<sequence length="315" mass="32492">MNTMTLTVQSVDAVATGVRQVVLAAPDGAELPAFTAGAHVELHLPGGLLRAYSLCNPPWERHRYVLGVLHAADSRGGSAAVHALQPGQVLRVGAPRNHFALLPAPHTVLLAGGIGITPLLAMAEVLEATGAAWELHHACRSADRAAFSPALAARLPAGRVHLHLGEGTTARLGLGARLRQVPAGSRVYACGPTGFMAALQAEAAAAGWPPDHFHTEAFGAAAPTVGDQPFTLRLSRSGRTVSVAADQTALQALLAAGLPVESSCEAGVCGSCLLPLLGGQADHRDSYLTPAEQAAQDRFAPCCSRARSAELLLDL</sequence>
<dbReference type="InterPro" id="IPR012675">
    <property type="entry name" value="Beta-grasp_dom_sf"/>
</dbReference>
<keyword evidence="2" id="KW-0001">2Fe-2S</keyword>
<keyword evidence="4" id="KW-0560">Oxidoreductase</keyword>
<dbReference type="Gene3D" id="3.10.20.30">
    <property type="match status" value="1"/>
</dbReference>
<keyword evidence="1" id="KW-0285">Flavoprotein</keyword>
<dbReference type="PRINTS" id="PR00409">
    <property type="entry name" value="PHDIOXRDTASE"/>
</dbReference>
<evidence type="ECO:0000313" key="10">
    <source>
        <dbReference type="Proteomes" id="UP000484255"/>
    </source>
</evidence>
<dbReference type="SUPFAM" id="SSF63380">
    <property type="entry name" value="Riboflavin synthase domain-like"/>
    <property type="match status" value="1"/>
</dbReference>
<dbReference type="SUPFAM" id="SSF52343">
    <property type="entry name" value="Ferredoxin reductase-like, C-terminal NADP-linked domain"/>
    <property type="match status" value="1"/>
</dbReference>
<dbReference type="Proteomes" id="UP000484255">
    <property type="component" value="Unassembled WGS sequence"/>
</dbReference>
<evidence type="ECO:0000256" key="5">
    <source>
        <dbReference type="ARBA" id="ARBA00023004"/>
    </source>
</evidence>
<evidence type="ECO:0000313" key="9">
    <source>
        <dbReference type="EMBL" id="NDY91811.1"/>
    </source>
</evidence>
<organism evidence="9 10">
    <name type="scientific">Ideonella livida</name>
    <dbReference type="NCBI Taxonomy" id="2707176"/>
    <lineage>
        <taxon>Bacteria</taxon>
        <taxon>Pseudomonadati</taxon>
        <taxon>Pseudomonadota</taxon>
        <taxon>Betaproteobacteria</taxon>
        <taxon>Burkholderiales</taxon>
        <taxon>Sphaerotilaceae</taxon>
        <taxon>Ideonella</taxon>
    </lineage>
</organism>
<dbReference type="InterPro" id="IPR017927">
    <property type="entry name" value="FAD-bd_FR_type"/>
</dbReference>
<dbReference type="InterPro" id="IPR036010">
    <property type="entry name" value="2Fe-2S_ferredoxin-like_sf"/>
</dbReference>
<keyword evidence="3" id="KW-0479">Metal-binding</keyword>
<dbReference type="InterPro" id="IPR039261">
    <property type="entry name" value="FNR_nucleotide-bd"/>
</dbReference>
<feature type="domain" description="FAD-binding FR-type" evidence="8">
    <location>
        <begin position="1"/>
        <end position="102"/>
    </location>
</feature>
<evidence type="ECO:0000256" key="3">
    <source>
        <dbReference type="ARBA" id="ARBA00022723"/>
    </source>
</evidence>
<evidence type="ECO:0000256" key="4">
    <source>
        <dbReference type="ARBA" id="ARBA00023002"/>
    </source>
</evidence>